<keyword evidence="1" id="KW-0812">Transmembrane</keyword>
<proteinExistence type="predicted"/>
<keyword evidence="3" id="KW-1185">Reference proteome</keyword>
<gene>
    <name evidence="2" type="ORF">ADL15_40290</name>
</gene>
<protein>
    <recommendedName>
        <fullName evidence="4">Holin</fullName>
    </recommendedName>
</protein>
<dbReference type="RefSeq" id="WP_067703296.1">
    <property type="nucleotide sequence ID" value="NZ_LLZH01000312.1"/>
</dbReference>
<dbReference type="EMBL" id="LLZH01000312">
    <property type="protein sequence ID" value="KUL25587.1"/>
    <property type="molecule type" value="Genomic_DNA"/>
</dbReference>
<keyword evidence="1" id="KW-0472">Membrane</keyword>
<comment type="caution">
    <text evidence="2">The sequence shown here is derived from an EMBL/GenBank/DDBJ whole genome shotgun (WGS) entry which is preliminary data.</text>
</comment>
<keyword evidence="1" id="KW-1133">Transmembrane helix</keyword>
<feature type="transmembrane region" description="Helical" evidence="1">
    <location>
        <begin position="45"/>
        <end position="64"/>
    </location>
</feature>
<dbReference type="Proteomes" id="UP000053244">
    <property type="component" value="Unassembled WGS sequence"/>
</dbReference>
<evidence type="ECO:0000313" key="3">
    <source>
        <dbReference type="Proteomes" id="UP000053244"/>
    </source>
</evidence>
<sequence length="122" mass="12855">MNKSKIFSGPPANKVAASTLAIAISTLFWTVAAHTFWKSLSAEDLATFVTASTVIVTAVVGYLVPESQEFAKHTVARAAIPPAPAPSEVARIEARLTDLEQGTRALGEDVTRLAVHGTKAPQ</sequence>
<reference evidence="2 3" key="1">
    <citation type="submission" date="2015-10" db="EMBL/GenBank/DDBJ databases">
        <authorList>
            <person name="Gilbert D.G."/>
        </authorList>
    </citation>
    <scope>NUCLEOTIDE SEQUENCE [LARGE SCALE GENOMIC DNA]</scope>
    <source>
        <strain evidence="2 3">NRRL B-16712</strain>
    </source>
</reference>
<evidence type="ECO:0008006" key="4">
    <source>
        <dbReference type="Google" id="ProtNLM"/>
    </source>
</evidence>
<name>A0A124G8C9_9ACTN</name>
<organism evidence="2 3">
    <name type="scientific">Actinoplanes awajinensis subsp. mycoplanecinus</name>
    <dbReference type="NCBI Taxonomy" id="135947"/>
    <lineage>
        <taxon>Bacteria</taxon>
        <taxon>Bacillati</taxon>
        <taxon>Actinomycetota</taxon>
        <taxon>Actinomycetes</taxon>
        <taxon>Micromonosporales</taxon>
        <taxon>Micromonosporaceae</taxon>
        <taxon>Actinoplanes</taxon>
    </lineage>
</organism>
<feature type="transmembrane region" description="Helical" evidence="1">
    <location>
        <begin position="12"/>
        <end position="33"/>
    </location>
</feature>
<evidence type="ECO:0000256" key="1">
    <source>
        <dbReference type="SAM" id="Phobius"/>
    </source>
</evidence>
<dbReference type="AlphaFoldDB" id="A0A124G8C9"/>
<accession>A0A124G8C9</accession>
<evidence type="ECO:0000313" key="2">
    <source>
        <dbReference type="EMBL" id="KUL25587.1"/>
    </source>
</evidence>